<evidence type="ECO:0000256" key="5">
    <source>
        <dbReference type="ARBA" id="ARBA00023125"/>
    </source>
</evidence>
<dbReference type="RefSeq" id="WP_184522522.1">
    <property type="nucleotide sequence ID" value="NZ_JACHGK010000001.1"/>
</dbReference>
<accession>A0A7X0HNB4</accession>
<dbReference type="PANTHER" id="PTHR35807">
    <property type="entry name" value="TRANSCRIPTIONAL REGULATOR REDD-RELATED"/>
    <property type="match status" value="1"/>
</dbReference>
<proteinExistence type="predicted"/>
<feature type="modified residue" description="4-aspartylphosphate" evidence="7">
    <location>
        <position position="54"/>
    </location>
</feature>
<dbReference type="PROSITE" id="PS50110">
    <property type="entry name" value="RESPONSE_REGULATORY"/>
    <property type="match status" value="1"/>
</dbReference>
<keyword evidence="5" id="KW-0238">DNA-binding</keyword>
<sequence length="371" mass="43466">MIRTIIVDDEEFSLLSLENKLKEFPDICIVHTYTKQEKILSDLKREKVDVAFLDIEMGELNGLDFAEAILSIQSSIHIVFVTAHSEYAVKAFEINSIDYLLKPVTKRRLQKTINRLKEKIGEIKDPPTQESPDNTLKIRCFHELQAFQNEQPIHFKTAKVKELFGFLLTHMHEYINRDVLIESLWPDQDYKKSKINLHTCLSHLRKILNGLGYSNCITFSNQCYSMTLENIDCDAFEVERIFQHIDTLDETNILEIENAIGLYTGAYMELNGYEWAYESSQKYHEKVSALLNRAIAFHQNIDDNKTLHFLQLQLKMNPYDDEMMKQCMEILIHQGNRSEAIILFERYKERLTEDLGIEPDISLTRIYHSLF</sequence>
<evidence type="ECO:0000259" key="8">
    <source>
        <dbReference type="PROSITE" id="PS50110"/>
    </source>
</evidence>
<keyword evidence="2" id="KW-0963">Cytoplasm</keyword>
<dbReference type="InterPro" id="IPR011006">
    <property type="entry name" value="CheY-like_superfamily"/>
</dbReference>
<dbReference type="EMBL" id="JACHGK010000001">
    <property type="protein sequence ID" value="MBB6443962.1"/>
    <property type="molecule type" value="Genomic_DNA"/>
</dbReference>
<evidence type="ECO:0000256" key="3">
    <source>
        <dbReference type="ARBA" id="ARBA00023012"/>
    </source>
</evidence>
<dbReference type="InterPro" id="IPR051677">
    <property type="entry name" value="AfsR-DnrI-RedD_regulator"/>
</dbReference>
<dbReference type="SUPFAM" id="SSF48452">
    <property type="entry name" value="TPR-like"/>
    <property type="match status" value="1"/>
</dbReference>
<dbReference type="SUPFAM" id="SSF46894">
    <property type="entry name" value="C-terminal effector domain of the bipartite response regulators"/>
    <property type="match status" value="1"/>
</dbReference>
<dbReference type="PANTHER" id="PTHR35807:SF2">
    <property type="entry name" value="TRANSCRIPTIONAL ACTIVATOR DOMAIN"/>
    <property type="match status" value="1"/>
</dbReference>
<dbReference type="GO" id="GO:0000160">
    <property type="term" value="P:phosphorelay signal transduction system"/>
    <property type="evidence" value="ECO:0007669"/>
    <property type="project" value="UniProtKB-KW"/>
</dbReference>
<dbReference type="GO" id="GO:0003677">
    <property type="term" value="F:DNA binding"/>
    <property type="evidence" value="ECO:0007669"/>
    <property type="project" value="UniProtKB-KW"/>
</dbReference>
<dbReference type="GO" id="GO:0006355">
    <property type="term" value="P:regulation of DNA-templated transcription"/>
    <property type="evidence" value="ECO:0007669"/>
    <property type="project" value="InterPro"/>
</dbReference>
<keyword evidence="6" id="KW-0804">Transcription</keyword>
<keyword evidence="10" id="KW-1185">Reference proteome</keyword>
<comment type="caution">
    <text evidence="9">The sequence shown here is derived from an EMBL/GenBank/DDBJ whole genome shotgun (WGS) entry which is preliminary data.</text>
</comment>
<reference evidence="9 10" key="1">
    <citation type="submission" date="2020-08" db="EMBL/GenBank/DDBJ databases">
        <title>Genomic Encyclopedia of Type Strains, Phase IV (KMG-IV): sequencing the most valuable type-strain genomes for metagenomic binning, comparative biology and taxonomic classification.</title>
        <authorList>
            <person name="Goeker M."/>
        </authorList>
    </citation>
    <scope>NUCLEOTIDE SEQUENCE [LARGE SCALE GENOMIC DNA]</scope>
    <source>
        <strain evidence="9 10">DSM 5391</strain>
    </source>
</reference>
<dbReference type="SMART" id="SM01043">
    <property type="entry name" value="BTAD"/>
    <property type="match status" value="1"/>
</dbReference>
<name>A0A7X0HNB4_9BACI</name>
<evidence type="ECO:0000256" key="7">
    <source>
        <dbReference type="PROSITE-ProRule" id="PRU00169"/>
    </source>
</evidence>
<dbReference type="SMART" id="SM00448">
    <property type="entry name" value="REC"/>
    <property type="match status" value="1"/>
</dbReference>
<dbReference type="Pfam" id="PF00072">
    <property type="entry name" value="Response_reg"/>
    <property type="match status" value="1"/>
</dbReference>
<evidence type="ECO:0000313" key="9">
    <source>
        <dbReference type="EMBL" id="MBB6443962.1"/>
    </source>
</evidence>
<evidence type="ECO:0000256" key="2">
    <source>
        <dbReference type="ARBA" id="ARBA00022490"/>
    </source>
</evidence>
<dbReference type="InterPro" id="IPR011990">
    <property type="entry name" value="TPR-like_helical_dom_sf"/>
</dbReference>
<gene>
    <name evidence="9" type="ORF">HNR53_000550</name>
</gene>
<dbReference type="AlphaFoldDB" id="A0A7X0HNB4"/>
<keyword evidence="4" id="KW-0805">Transcription regulation</keyword>
<evidence type="ECO:0000313" key="10">
    <source>
        <dbReference type="Proteomes" id="UP000531594"/>
    </source>
</evidence>
<evidence type="ECO:0000256" key="1">
    <source>
        <dbReference type="ARBA" id="ARBA00004496"/>
    </source>
</evidence>
<comment type="subcellular location">
    <subcellularLocation>
        <location evidence="1">Cytoplasm</location>
    </subcellularLocation>
</comment>
<dbReference type="Gene3D" id="1.25.40.10">
    <property type="entry name" value="Tetratricopeptide repeat domain"/>
    <property type="match status" value="1"/>
</dbReference>
<feature type="domain" description="Response regulatory" evidence="8">
    <location>
        <begin position="3"/>
        <end position="117"/>
    </location>
</feature>
<dbReference type="Pfam" id="PF03704">
    <property type="entry name" value="BTAD"/>
    <property type="match status" value="1"/>
</dbReference>
<protein>
    <submittedName>
        <fullName evidence="9">Two-component SAPR family response regulator</fullName>
    </submittedName>
</protein>
<dbReference type="InterPro" id="IPR005158">
    <property type="entry name" value="BTAD"/>
</dbReference>
<keyword evidence="3" id="KW-0902">Two-component regulatory system</keyword>
<dbReference type="InterPro" id="IPR016032">
    <property type="entry name" value="Sig_transdc_resp-reg_C-effctor"/>
</dbReference>
<dbReference type="InterPro" id="IPR036388">
    <property type="entry name" value="WH-like_DNA-bd_sf"/>
</dbReference>
<dbReference type="Gene3D" id="1.10.10.10">
    <property type="entry name" value="Winged helix-like DNA-binding domain superfamily/Winged helix DNA-binding domain"/>
    <property type="match status" value="1"/>
</dbReference>
<dbReference type="Gene3D" id="3.40.50.2300">
    <property type="match status" value="1"/>
</dbReference>
<organism evidence="9 10">
    <name type="scientific">Bacillus benzoevorans</name>
    <dbReference type="NCBI Taxonomy" id="1456"/>
    <lineage>
        <taxon>Bacteria</taxon>
        <taxon>Bacillati</taxon>
        <taxon>Bacillota</taxon>
        <taxon>Bacilli</taxon>
        <taxon>Bacillales</taxon>
        <taxon>Bacillaceae</taxon>
        <taxon>Bacillus</taxon>
    </lineage>
</organism>
<dbReference type="SUPFAM" id="SSF52172">
    <property type="entry name" value="CheY-like"/>
    <property type="match status" value="1"/>
</dbReference>
<dbReference type="GO" id="GO:0005737">
    <property type="term" value="C:cytoplasm"/>
    <property type="evidence" value="ECO:0007669"/>
    <property type="project" value="UniProtKB-SubCell"/>
</dbReference>
<keyword evidence="7" id="KW-0597">Phosphoprotein</keyword>
<evidence type="ECO:0000256" key="6">
    <source>
        <dbReference type="ARBA" id="ARBA00023163"/>
    </source>
</evidence>
<dbReference type="Proteomes" id="UP000531594">
    <property type="component" value="Unassembled WGS sequence"/>
</dbReference>
<dbReference type="InterPro" id="IPR001789">
    <property type="entry name" value="Sig_transdc_resp-reg_receiver"/>
</dbReference>
<evidence type="ECO:0000256" key="4">
    <source>
        <dbReference type="ARBA" id="ARBA00023015"/>
    </source>
</evidence>